<gene>
    <name evidence="6" type="ORF">ANANG_G00151620</name>
</gene>
<reference evidence="6" key="1">
    <citation type="submission" date="2021-01" db="EMBL/GenBank/DDBJ databases">
        <title>A chromosome-scale assembly of European eel, Anguilla anguilla.</title>
        <authorList>
            <person name="Henkel C."/>
            <person name="Jong-Raadsen S.A."/>
            <person name="Dufour S."/>
            <person name="Weltzien F.-A."/>
            <person name="Palstra A.P."/>
            <person name="Pelster B."/>
            <person name="Spaink H.P."/>
            <person name="Van Den Thillart G.E."/>
            <person name="Jansen H."/>
            <person name="Zahm M."/>
            <person name="Klopp C."/>
            <person name="Cedric C."/>
            <person name="Louis A."/>
            <person name="Berthelot C."/>
            <person name="Parey E."/>
            <person name="Roest Crollius H."/>
            <person name="Montfort J."/>
            <person name="Robinson-Rechavi M."/>
            <person name="Bucao C."/>
            <person name="Bouchez O."/>
            <person name="Gislard M."/>
            <person name="Lluch J."/>
            <person name="Milhes M."/>
            <person name="Lampietro C."/>
            <person name="Lopez Roques C."/>
            <person name="Donnadieu C."/>
            <person name="Braasch I."/>
            <person name="Desvignes T."/>
            <person name="Postlethwait J."/>
            <person name="Bobe J."/>
            <person name="Guiguen Y."/>
            <person name="Dirks R."/>
        </authorList>
    </citation>
    <scope>NUCLEOTIDE SEQUENCE</scope>
    <source>
        <strain evidence="6">Tag_6206</strain>
        <tissue evidence="6">Liver</tissue>
    </source>
</reference>
<comment type="catalytic activity">
    <reaction evidence="4">
        <text>RNA(n) + ATP = RNA(n)-3'-adenine ribonucleotide + diphosphate</text>
        <dbReference type="Rhea" id="RHEA:11332"/>
        <dbReference type="Rhea" id="RHEA-COMP:14527"/>
        <dbReference type="Rhea" id="RHEA-COMP:17347"/>
        <dbReference type="ChEBI" id="CHEBI:30616"/>
        <dbReference type="ChEBI" id="CHEBI:33019"/>
        <dbReference type="ChEBI" id="CHEBI:140395"/>
        <dbReference type="ChEBI" id="CHEBI:173115"/>
        <dbReference type="EC" id="2.7.7.19"/>
    </reaction>
    <physiologicalReaction direction="left-to-right" evidence="4">
        <dbReference type="Rhea" id="RHEA:11333"/>
    </physiologicalReaction>
</comment>
<comment type="caution">
    <text evidence="6">The sequence shown here is derived from an EMBL/GenBank/DDBJ whole genome shotgun (WGS) entry which is preliminary data.</text>
</comment>
<organism evidence="6 7">
    <name type="scientific">Anguilla anguilla</name>
    <name type="common">European freshwater eel</name>
    <name type="synonym">Muraena anguilla</name>
    <dbReference type="NCBI Taxonomy" id="7936"/>
    <lineage>
        <taxon>Eukaryota</taxon>
        <taxon>Metazoa</taxon>
        <taxon>Chordata</taxon>
        <taxon>Craniata</taxon>
        <taxon>Vertebrata</taxon>
        <taxon>Euteleostomi</taxon>
        <taxon>Actinopterygii</taxon>
        <taxon>Neopterygii</taxon>
        <taxon>Teleostei</taxon>
        <taxon>Anguilliformes</taxon>
        <taxon>Anguillidae</taxon>
        <taxon>Anguilla</taxon>
    </lineage>
</organism>
<feature type="region of interest" description="Disordered" evidence="5">
    <location>
        <begin position="289"/>
        <end position="328"/>
    </location>
</feature>
<protein>
    <recommendedName>
        <fullName evidence="2">polynucleotide adenylyltransferase</fullName>
        <ecNumber evidence="2">2.7.7.19</ecNumber>
    </recommendedName>
</protein>
<dbReference type="Proteomes" id="UP001044222">
    <property type="component" value="Chromosome 8"/>
</dbReference>
<evidence type="ECO:0000313" key="7">
    <source>
        <dbReference type="Proteomes" id="UP001044222"/>
    </source>
</evidence>
<dbReference type="GO" id="GO:0048255">
    <property type="term" value="P:mRNA stabilization"/>
    <property type="evidence" value="ECO:0007669"/>
    <property type="project" value="TreeGrafter"/>
</dbReference>
<name>A0A9D3MD49_ANGAN</name>
<evidence type="ECO:0000256" key="1">
    <source>
        <dbReference type="ARBA" id="ARBA00007631"/>
    </source>
</evidence>
<dbReference type="GO" id="GO:0003723">
    <property type="term" value="F:RNA binding"/>
    <property type="evidence" value="ECO:0007669"/>
    <property type="project" value="TreeGrafter"/>
</dbReference>
<evidence type="ECO:0000313" key="6">
    <source>
        <dbReference type="EMBL" id="KAG5843503.1"/>
    </source>
</evidence>
<accession>A0A9D3MD49</accession>
<evidence type="ECO:0000256" key="3">
    <source>
        <dbReference type="ARBA" id="ARBA00022679"/>
    </source>
</evidence>
<keyword evidence="7" id="KW-1185">Reference proteome</keyword>
<comment type="similarity">
    <text evidence="1">Belongs to the TENT family.</text>
</comment>
<evidence type="ECO:0000256" key="5">
    <source>
        <dbReference type="SAM" id="MobiDB-lite"/>
    </source>
</evidence>
<dbReference type="AlphaFoldDB" id="A0A9D3MD49"/>
<dbReference type="PANTHER" id="PTHR12974">
    <property type="entry name" value="PRION-LIKE- Q/N-RICH -DOMAIN-BEARING PROTEIN PROTEIN 44"/>
    <property type="match status" value="1"/>
</dbReference>
<dbReference type="PANTHER" id="PTHR12974:SF30">
    <property type="entry name" value="TERMINAL NUCLEOTIDYLTRANSFERASE 5D"/>
    <property type="match status" value="1"/>
</dbReference>
<evidence type="ECO:0000256" key="2">
    <source>
        <dbReference type="ARBA" id="ARBA00012388"/>
    </source>
</evidence>
<evidence type="ECO:0000256" key="4">
    <source>
        <dbReference type="ARBA" id="ARBA00047933"/>
    </source>
</evidence>
<sequence>MAELSTDRRFHNLTQKQVQTLDQVLTEVIPIHGRGNFPTLEVKPKDIIHVVKNRLVKREIKVRDVRLNGSTASHVLVKENGTSYKDLDIIFGVELPRQEDFQIIKEVVLGCLLDFLPQGVNKDKITALTMKEAYVQKMVKVFNEHDRWSLISLSNNRGKNVELKFVNSLRRQFEFSVDSFQIILDRMLESYLEAERKQAAQCHTWGEEASSVKSSSQVAPNEESPSTSLDQTKPTNKAMYLPAEGQDLPSLGERPCENEEVVLQEDELPQPMEVAAETLELGKVTKMKEPGQDLESLKGAEVELQESDAEKDTTPMSQPAPGLSPPRELPTITVVAESMYGDFEQAMEHLRYRLIATRNPEEIRGGGLLKYSNLLVRDFKPASETEIKSLERYMCSRFFIDFPDVHEQQRKIESYLRNHFIGEESSKYDYLMTLRRVVNESTVCLMGHERRQTLNMITVLALKVLGEQNAIPNTTNITCFYQPAPYMADHNFNNYYIAQNQPTLIYHPYPLHIHMQTGLV</sequence>
<dbReference type="EMBL" id="JAFIRN010000008">
    <property type="protein sequence ID" value="KAG5843503.1"/>
    <property type="molecule type" value="Genomic_DNA"/>
</dbReference>
<feature type="region of interest" description="Disordered" evidence="5">
    <location>
        <begin position="209"/>
        <end position="235"/>
    </location>
</feature>
<keyword evidence="3" id="KW-0808">Transferase</keyword>
<proteinExistence type="inferred from homology"/>
<dbReference type="GO" id="GO:1990817">
    <property type="term" value="F:poly(A) RNA polymerase activity"/>
    <property type="evidence" value="ECO:0007669"/>
    <property type="project" value="UniProtKB-EC"/>
</dbReference>
<feature type="compositionally biased region" description="Basic and acidic residues" evidence="5">
    <location>
        <begin position="289"/>
        <end position="301"/>
    </location>
</feature>
<dbReference type="Pfam" id="PF07984">
    <property type="entry name" value="NTP_transf_7"/>
    <property type="match status" value="2"/>
</dbReference>
<feature type="compositionally biased region" description="Polar residues" evidence="5">
    <location>
        <begin position="211"/>
        <end position="235"/>
    </location>
</feature>
<dbReference type="InterPro" id="IPR012937">
    <property type="entry name" value="TET5"/>
</dbReference>
<dbReference type="SMART" id="SM01153">
    <property type="entry name" value="DUF1693"/>
    <property type="match status" value="1"/>
</dbReference>
<dbReference type="EC" id="2.7.7.19" evidence="2"/>